<dbReference type="Gene3D" id="3.40.630.30">
    <property type="match status" value="1"/>
</dbReference>
<dbReference type="InterPro" id="IPR036412">
    <property type="entry name" value="HAD-like_sf"/>
</dbReference>
<dbReference type="NCBIfam" id="TIGR01681">
    <property type="entry name" value="HAD-SF-IIIC"/>
    <property type="match status" value="1"/>
</dbReference>
<dbReference type="SUPFAM" id="SSF56784">
    <property type="entry name" value="HAD-like"/>
    <property type="match status" value="1"/>
</dbReference>
<proteinExistence type="predicted"/>
<dbReference type="InterPro" id="IPR000182">
    <property type="entry name" value="GNAT_dom"/>
</dbReference>
<evidence type="ECO:0000313" key="2">
    <source>
        <dbReference type="EMBL" id="ACU60882.1"/>
    </source>
</evidence>
<evidence type="ECO:0000259" key="1">
    <source>
        <dbReference type="PROSITE" id="PS51186"/>
    </source>
</evidence>
<feature type="domain" description="N-acetyltransferase" evidence="1">
    <location>
        <begin position="180"/>
        <end position="331"/>
    </location>
</feature>
<reference evidence="3" key="1">
    <citation type="submission" date="2009-08" db="EMBL/GenBank/DDBJ databases">
        <title>The complete genome of Chitinophaga pinensis DSM 2588.</title>
        <authorList>
            <consortium name="US DOE Joint Genome Institute (JGI-PGF)"/>
            <person name="Lucas S."/>
            <person name="Copeland A."/>
            <person name="Lapidus A."/>
            <person name="Glavina del Rio T."/>
            <person name="Dalin E."/>
            <person name="Tice H."/>
            <person name="Bruce D."/>
            <person name="Goodwin L."/>
            <person name="Pitluck S."/>
            <person name="Kyrpides N."/>
            <person name="Mavromatis K."/>
            <person name="Ivanova N."/>
            <person name="Mikhailova N."/>
            <person name="Sims D."/>
            <person name="Meinche L."/>
            <person name="Brettin T."/>
            <person name="Detter J.C."/>
            <person name="Han C."/>
            <person name="Larimer F."/>
            <person name="Land M."/>
            <person name="Hauser L."/>
            <person name="Markowitz V."/>
            <person name="Cheng J.-F."/>
            <person name="Hugenholtz P."/>
            <person name="Woyke T."/>
            <person name="Wu D."/>
            <person name="Spring S."/>
            <person name="Klenk H.-P."/>
            <person name="Eisen J.A."/>
        </authorList>
    </citation>
    <scope>NUCLEOTIDE SEQUENCE [LARGE SCALE GENOMIC DNA]</scope>
    <source>
        <strain evidence="3">ATCC 43595 / DSM 2588 / LMG 13176 / NBRC 15968 / NCIMB 11800 / UQM 2034</strain>
    </source>
</reference>
<dbReference type="SUPFAM" id="SSF55729">
    <property type="entry name" value="Acyl-CoA N-acyltransferases (Nat)"/>
    <property type="match status" value="1"/>
</dbReference>
<name>A0A979G4Z2_CHIPD</name>
<dbReference type="KEGG" id="cpi:Cpin_3415"/>
<dbReference type="InterPro" id="IPR010033">
    <property type="entry name" value="HAD_SF_ppase_IIIC"/>
</dbReference>
<dbReference type="GO" id="GO:0016747">
    <property type="term" value="F:acyltransferase activity, transferring groups other than amino-acyl groups"/>
    <property type="evidence" value="ECO:0007669"/>
    <property type="project" value="InterPro"/>
</dbReference>
<dbReference type="AlphaFoldDB" id="A0A979G4Z2"/>
<dbReference type="NCBIfam" id="TIGR01686">
    <property type="entry name" value="FkbH"/>
    <property type="match status" value="1"/>
</dbReference>
<organism evidence="2 3">
    <name type="scientific">Chitinophaga pinensis (strain ATCC 43595 / DSM 2588 / LMG 13176 / NBRC 15968 / NCIMB 11800 / UQM 2034)</name>
    <dbReference type="NCBI Taxonomy" id="485918"/>
    <lineage>
        <taxon>Bacteria</taxon>
        <taxon>Pseudomonadati</taxon>
        <taxon>Bacteroidota</taxon>
        <taxon>Chitinophagia</taxon>
        <taxon>Chitinophagales</taxon>
        <taxon>Chitinophagaceae</taxon>
        <taxon>Chitinophaga</taxon>
    </lineage>
</organism>
<sequence>MEKKCIKCVVWDLDETVWHGILSENDQLRLREGIADTIRLLDERGIINTVASKNNAEDALRQLESFGLLEYFLLPQVNWGVKSASIRAIKETLNIGYDAIAFIDDQPFERDEVKSVLDEVNCFDVDVIGGISADDRFIPRFITEESAKRRMMYVTDELRKQEEEQFTDNHSFLSQLDLQFNIALAEEKDLQRVEELTVRTNQLNATGYSYTYEELQQLLENDGYRVLVCELTDKYGTYGKIGVSMLQTAGDAWNIHLLLMSCRVMSRGVGSVLLAYIIQQAVKYGKTLYADFLPTSRNRQMYITYKFAGFKELGKLENGGVQLVHDGVTVPVIPDYLQLTATDLSAR</sequence>
<protein>
    <submittedName>
        <fullName evidence="2">FkbH like protein</fullName>
    </submittedName>
</protein>
<reference evidence="2 3" key="2">
    <citation type="journal article" date="2010" name="Stand. Genomic Sci.">
        <title>Complete genome sequence of Chitinophaga pinensis type strain (UQM 2034).</title>
        <authorList>
            <person name="Glavina Del Rio T."/>
            <person name="Abt B."/>
            <person name="Spring S."/>
            <person name="Lapidus A."/>
            <person name="Nolan M."/>
            <person name="Tice H."/>
            <person name="Copeland A."/>
            <person name="Cheng J.F."/>
            <person name="Chen F."/>
            <person name="Bruce D."/>
            <person name="Goodwin L."/>
            <person name="Pitluck S."/>
            <person name="Ivanova N."/>
            <person name="Mavromatis K."/>
            <person name="Mikhailova N."/>
            <person name="Pati A."/>
            <person name="Chen A."/>
            <person name="Palaniappan K."/>
            <person name="Land M."/>
            <person name="Hauser L."/>
            <person name="Chang Y.J."/>
            <person name="Jeffries C.D."/>
            <person name="Chain P."/>
            <person name="Saunders E."/>
            <person name="Detter J.C."/>
            <person name="Brettin T."/>
            <person name="Rohde M."/>
            <person name="Goker M."/>
            <person name="Bristow J."/>
            <person name="Eisen J.A."/>
            <person name="Markowitz V."/>
            <person name="Hugenholtz P."/>
            <person name="Kyrpides N.C."/>
            <person name="Klenk H.P."/>
            <person name="Lucas S."/>
        </authorList>
    </citation>
    <scope>NUCLEOTIDE SEQUENCE [LARGE SCALE GENOMIC DNA]</scope>
    <source>
        <strain evidence="3">ATCC 43595 / DSM 2588 / LMG 13176 / NBRC 15968 / NCIMB 11800 / UQM 2034</strain>
    </source>
</reference>
<dbReference type="InterPro" id="IPR010037">
    <property type="entry name" value="FkbH_domain"/>
</dbReference>
<dbReference type="EMBL" id="CP001699">
    <property type="protein sequence ID" value="ACU60882.1"/>
    <property type="molecule type" value="Genomic_DNA"/>
</dbReference>
<evidence type="ECO:0000313" key="3">
    <source>
        <dbReference type="Proteomes" id="UP000002215"/>
    </source>
</evidence>
<dbReference type="Gene3D" id="3.40.50.1000">
    <property type="entry name" value="HAD superfamily/HAD-like"/>
    <property type="match status" value="1"/>
</dbReference>
<dbReference type="InterPro" id="IPR023214">
    <property type="entry name" value="HAD_sf"/>
</dbReference>
<accession>A0A979G4Z2</accession>
<gene>
    <name evidence="2" type="ordered locus">Cpin_3415</name>
</gene>
<dbReference type="RefSeq" id="WP_012791058.1">
    <property type="nucleotide sequence ID" value="NC_013132.1"/>
</dbReference>
<dbReference type="InterPro" id="IPR016181">
    <property type="entry name" value="Acyl_CoA_acyltransferase"/>
</dbReference>
<dbReference type="Proteomes" id="UP000002215">
    <property type="component" value="Chromosome"/>
</dbReference>
<dbReference type="PROSITE" id="PS51186">
    <property type="entry name" value="GNAT"/>
    <property type="match status" value="1"/>
</dbReference>